<comment type="caution">
    <text evidence="2">The sequence shown here is derived from an EMBL/GenBank/DDBJ whole genome shotgun (WGS) entry which is preliminary data.</text>
</comment>
<feature type="transmembrane region" description="Helical" evidence="1">
    <location>
        <begin position="161"/>
        <end position="179"/>
    </location>
</feature>
<organism evidence="2 3">
    <name type="scientific">Roseateles terrae</name>
    <dbReference type="NCBI Taxonomy" id="431060"/>
    <lineage>
        <taxon>Bacteria</taxon>
        <taxon>Pseudomonadati</taxon>
        <taxon>Pseudomonadota</taxon>
        <taxon>Betaproteobacteria</taxon>
        <taxon>Burkholderiales</taxon>
        <taxon>Sphaerotilaceae</taxon>
        <taxon>Roseateles</taxon>
    </lineage>
</organism>
<sequence length="213" mass="22681">MKTDDLVAMLAAEAGAADRSAPPRRYAAAMLISLLGATALMLVLLGLRADLAAVAITPRFWLKVAFPALLAIGAGQMMLRLARPGLPLGRGWLFIVAPLAALWLGAIGTLVLSPVDQWQALLLGLSWRSCPFNIAVLSAPGFLALFWAVRGMAPTRLRLTGAVIGLLAGASATTVYCLHCPEMQLPFWAIWYVAGLLIPTGLGALMGPKWLRW</sequence>
<evidence type="ECO:0000313" key="3">
    <source>
        <dbReference type="Proteomes" id="UP000574369"/>
    </source>
</evidence>
<feature type="transmembrane region" description="Helical" evidence="1">
    <location>
        <begin position="60"/>
        <end position="79"/>
    </location>
</feature>
<dbReference type="EMBL" id="JACHXO010000008">
    <property type="protein sequence ID" value="MBB3196487.1"/>
    <property type="molecule type" value="Genomic_DNA"/>
</dbReference>
<feature type="transmembrane region" description="Helical" evidence="1">
    <location>
        <begin position="185"/>
        <end position="207"/>
    </location>
</feature>
<feature type="transmembrane region" description="Helical" evidence="1">
    <location>
        <begin position="132"/>
        <end position="149"/>
    </location>
</feature>
<proteinExistence type="predicted"/>
<keyword evidence="1" id="KW-0472">Membrane</keyword>
<evidence type="ECO:0000313" key="2">
    <source>
        <dbReference type="EMBL" id="MBB3196487.1"/>
    </source>
</evidence>
<gene>
    <name evidence="2" type="ORF">FHS28_003909</name>
</gene>
<evidence type="ECO:0000256" key="1">
    <source>
        <dbReference type="SAM" id="Phobius"/>
    </source>
</evidence>
<reference evidence="2 3" key="1">
    <citation type="submission" date="2020-08" db="EMBL/GenBank/DDBJ databases">
        <title>Genomic Encyclopedia of Type Strains, Phase III (KMG-III): the genomes of soil and plant-associated and newly described type strains.</title>
        <authorList>
            <person name="Whitman W."/>
        </authorList>
    </citation>
    <scope>NUCLEOTIDE SEQUENCE [LARGE SCALE GENOMIC DNA]</scope>
    <source>
        <strain evidence="2 3">CECT 7247</strain>
    </source>
</reference>
<accession>A0ABR6GWK0</accession>
<dbReference type="Pfam" id="PF06532">
    <property type="entry name" value="NrsF"/>
    <property type="match status" value="1"/>
</dbReference>
<dbReference type="RefSeq" id="WP_088454721.1">
    <property type="nucleotide sequence ID" value="NZ_JACHXO010000008.1"/>
</dbReference>
<dbReference type="InterPro" id="IPR009495">
    <property type="entry name" value="NrsF"/>
</dbReference>
<keyword evidence="3" id="KW-1185">Reference proteome</keyword>
<name>A0ABR6GWK0_9BURK</name>
<keyword evidence="1" id="KW-1133">Transmembrane helix</keyword>
<keyword evidence="1" id="KW-0812">Transmembrane</keyword>
<protein>
    <recommendedName>
        <fullName evidence="4">Anti-sigma F factor</fullName>
    </recommendedName>
</protein>
<feature type="transmembrane region" description="Helical" evidence="1">
    <location>
        <begin position="91"/>
        <end position="112"/>
    </location>
</feature>
<feature type="transmembrane region" description="Helical" evidence="1">
    <location>
        <begin position="26"/>
        <end position="48"/>
    </location>
</feature>
<dbReference type="Proteomes" id="UP000574369">
    <property type="component" value="Unassembled WGS sequence"/>
</dbReference>
<evidence type="ECO:0008006" key="4">
    <source>
        <dbReference type="Google" id="ProtNLM"/>
    </source>
</evidence>